<proteinExistence type="inferred from homology"/>
<dbReference type="Proteomes" id="UP000702544">
    <property type="component" value="Unassembled WGS sequence"/>
</dbReference>
<evidence type="ECO:0000259" key="13">
    <source>
        <dbReference type="Pfam" id="PF02875"/>
    </source>
</evidence>
<dbReference type="SUPFAM" id="SSF63418">
    <property type="entry name" value="MurE/MurF N-terminal domain"/>
    <property type="match status" value="1"/>
</dbReference>
<dbReference type="InterPro" id="IPR004101">
    <property type="entry name" value="Mur_ligase_C"/>
</dbReference>
<keyword evidence="9 10" id="KW-0961">Cell wall biogenesis/degradation</keyword>
<evidence type="ECO:0000256" key="4">
    <source>
        <dbReference type="ARBA" id="ARBA00022741"/>
    </source>
</evidence>
<dbReference type="GO" id="GO:0071555">
    <property type="term" value="P:cell wall organization"/>
    <property type="evidence" value="ECO:0007669"/>
    <property type="project" value="UniProtKB-KW"/>
</dbReference>
<keyword evidence="6 10" id="KW-0133">Cell shape</keyword>
<dbReference type="EMBL" id="JAACAK010000046">
    <property type="protein sequence ID" value="NIR74545.1"/>
    <property type="molecule type" value="Genomic_DNA"/>
</dbReference>
<evidence type="ECO:0000313" key="16">
    <source>
        <dbReference type="Proteomes" id="UP000702544"/>
    </source>
</evidence>
<dbReference type="InterPro" id="IPR036565">
    <property type="entry name" value="Mur-like_cat_sf"/>
</dbReference>
<protein>
    <recommendedName>
        <fullName evidence="10 11">UDP-N-acetylmuramoyl-tripeptide--D-alanyl-D-alanine ligase</fullName>
        <ecNumber evidence="10 11">6.3.2.10</ecNumber>
    </recommendedName>
    <alternativeName>
        <fullName evidence="10">D-alanyl-D-alanine-adding enzyme</fullName>
    </alternativeName>
</protein>
<sequence length="461" mass="49498">MSGFVWTRDRVRAALGLPEEGGPAKGYAGISTDTRTLEPGELFVALPGARFDGAEFVSAAIERGAAGAIAQRQLDDVPDGFDFFLVDDAIEALGRLAGERRREIDPTVVAITGTSGKTTTRELTAGALGDGAYASPANFNNRVGLPLSILRAPADAGIWILELASNQPGEIAALGAVAEPDIAVITSVSEGHLEGLGDLQGVLAEKLSLLRSLRDGGVALVADEPPDLPRAAGEVWPDVRTVGLGPTADERPERWSMSERGVAWRWHDVDFELHGFGSHLIRNALFACCVAHLLGIEPEDAARRLGDVELPPMRGEVRRLDGLTLLIDCYNANPASFRAAIDGLDALAAGRRRAVLAGTMLELGGRSETLHRQVARWMIEADIELIAAIGEFREAFAKIDRDGLILESDLETAYRRLADELSGDEAVLIKASRGMKFERAVEMFQRDFGTDRGSSETRTRG</sequence>
<evidence type="ECO:0000256" key="9">
    <source>
        <dbReference type="ARBA" id="ARBA00023316"/>
    </source>
</evidence>
<dbReference type="InterPro" id="IPR035911">
    <property type="entry name" value="MurE/MurF_N"/>
</dbReference>
<keyword evidence="3 10" id="KW-0132">Cell division</keyword>
<dbReference type="PANTHER" id="PTHR43024:SF1">
    <property type="entry name" value="UDP-N-ACETYLMURAMOYL-TRIPEPTIDE--D-ALANYL-D-ALANINE LIGASE"/>
    <property type="match status" value="1"/>
</dbReference>
<dbReference type="GO" id="GO:0047480">
    <property type="term" value="F:UDP-N-acetylmuramoyl-tripeptide-D-alanyl-D-alanine ligase activity"/>
    <property type="evidence" value="ECO:0007669"/>
    <property type="project" value="UniProtKB-UniRule"/>
</dbReference>
<dbReference type="EC" id="6.3.2.10" evidence="10 11"/>
<keyword evidence="7 10" id="KW-0573">Peptidoglycan synthesis</keyword>
<dbReference type="Pfam" id="PF08245">
    <property type="entry name" value="Mur_ligase_M"/>
    <property type="match status" value="1"/>
</dbReference>
<name>A0AAE4ZBM6_9BACT</name>
<comment type="caution">
    <text evidence="15">The sequence shown here is derived from an EMBL/GenBank/DDBJ whole genome shotgun (WGS) entry which is preliminary data.</text>
</comment>
<dbReference type="Pfam" id="PF02875">
    <property type="entry name" value="Mur_ligase_C"/>
    <property type="match status" value="1"/>
</dbReference>
<dbReference type="HAMAP" id="MF_02019">
    <property type="entry name" value="MurF"/>
    <property type="match status" value="1"/>
</dbReference>
<dbReference type="InterPro" id="IPR000713">
    <property type="entry name" value="Mur_ligase_N"/>
</dbReference>
<accession>A0AAE4ZBM6</accession>
<feature type="domain" description="Mur ligase N-terminal catalytic" evidence="12">
    <location>
        <begin position="27"/>
        <end position="74"/>
    </location>
</feature>
<dbReference type="GO" id="GO:0009252">
    <property type="term" value="P:peptidoglycan biosynthetic process"/>
    <property type="evidence" value="ECO:0007669"/>
    <property type="project" value="UniProtKB-UniRule"/>
</dbReference>
<keyword evidence="4 10" id="KW-0547">Nucleotide-binding</keyword>
<evidence type="ECO:0000256" key="3">
    <source>
        <dbReference type="ARBA" id="ARBA00022618"/>
    </source>
</evidence>
<organism evidence="15 16">
    <name type="scientific">Candidatus Kutchimonas denitrificans</name>
    <dbReference type="NCBI Taxonomy" id="3056748"/>
    <lineage>
        <taxon>Bacteria</taxon>
        <taxon>Pseudomonadati</taxon>
        <taxon>Gemmatimonadota</taxon>
        <taxon>Gemmatimonadia</taxon>
        <taxon>Candidatus Palauibacterales</taxon>
        <taxon>Candidatus Palauibacteraceae</taxon>
        <taxon>Candidatus Kutchimonas</taxon>
    </lineage>
</organism>
<dbReference type="GO" id="GO:0005737">
    <property type="term" value="C:cytoplasm"/>
    <property type="evidence" value="ECO:0007669"/>
    <property type="project" value="UniProtKB-SubCell"/>
</dbReference>
<comment type="pathway">
    <text evidence="10 11">Cell wall biogenesis; peptidoglycan biosynthesis.</text>
</comment>
<keyword evidence="8 10" id="KW-0131">Cell cycle</keyword>
<keyword evidence="1 10" id="KW-0963">Cytoplasm</keyword>
<evidence type="ECO:0000259" key="14">
    <source>
        <dbReference type="Pfam" id="PF08245"/>
    </source>
</evidence>
<comment type="subcellular location">
    <subcellularLocation>
        <location evidence="10 11">Cytoplasm</location>
    </subcellularLocation>
</comment>
<dbReference type="Gene3D" id="3.40.1390.10">
    <property type="entry name" value="MurE/MurF, N-terminal domain"/>
    <property type="match status" value="1"/>
</dbReference>
<dbReference type="Pfam" id="PF01225">
    <property type="entry name" value="Mur_ligase"/>
    <property type="match status" value="1"/>
</dbReference>
<dbReference type="SUPFAM" id="SSF53623">
    <property type="entry name" value="MurD-like peptide ligases, catalytic domain"/>
    <property type="match status" value="1"/>
</dbReference>
<dbReference type="InterPro" id="IPR036615">
    <property type="entry name" value="Mur_ligase_C_dom_sf"/>
</dbReference>
<keyword evidence="5 10" id="KW-0067">ATP-binding</keyword>
<evidence type="ECO:0000313" key="15">
    <source>
        <dbReference type="EMBL" id="NIR74545.1"/>
    </source>
</evidence>
<dbReference type="InterPro" id="IPR013221">
    <property type="entry name" value="Mur_ligase_cen"/>
</dbReference>
<dbReference type="GO" id="GO:0051301">
    <property type="term" value="P:cell division"/>
    <property type="evidence" value="ECO:0007669"/>
    <property type="project" value="UniProtKB-KW"/>
</dbReference>
<dbReference type="InterPro" id="IPR005863">
    <property type="entry name" value="UDP-N-AcMur_synth"/>
</dbReference>
<dbReference type="GO" id="GO:0008360">
    <property type="term" value="P:regulation of cell shape"/>
    <property type="evidence" value="ECO:0007669"/>
    <property type="project" value="UniProtKB-KW"/>
</dbReference>
<dbReference type="InterPro" id="IPR051046">
    <property type="entry name" value="MurCDEF_CellWall_CoF430Synth"/>
</dbReference>
<evidence type="ECO:0000256" key="5">
    <source>
        <dbReference type="ARBA" id="ARBA00022840"/>
    </source>
</evidence>
<evidence type="ECO:0000256" key="1">
    <source>
        <dbReference type="ARBA" id="ARBA00022490"/>
    </source>
</evidence>
<dbReference type="Gene3D" id="3.90.190.20">
    <property type="entry name" value="Mur ligase, C-terminal domain"/>
    <property type="match status" value="1"/>
</dbReference>
<evidence type="ECO:0000256" key="11">
    <source>
        <dbReference type="RuleBase" id="RU004136"/>
    </source>
</evidence>
<comment type="catalytic activity">
    <reaction evidence="10 11">
        <text>D-alanyl-D-alanine + UDP-N-acetyl-alpha-D-muramoyl-L-alanyl-gamma-D-glutamyl-meso-2,6-diaminopimelate + ATP = UDP-N-acetyl-alpha-D-muramoyl-L-alanyl-gamma-D-glutamyl-meso-2,6-diaminopimeloyl-D-alanyl-D-alanine + ADP + phosphate + H(+)</text>
        <dbReference type="Rhea" id="RHEA:28374"/>
        <dbReference type="ChEBI" id="CHEBI:15378"/>
        <dbReference type="ChEBI" id="CHEBI:30616"/>
        <dbReference type="ChEBI" id="CHEBI:43474"/>
        <dbReference type="ChEBI" id="CHEBI:57822"/>
        <dbReference type="ChEBI" id="CHEBI:61386"/>
        <dbReference type="ChEBI" id="CHEBI:83905"/>
        <dbReference type="ChEBI" id="CHEBI:456216"/>
        <dbReference type="EC" id="6.3.2.10"/>
    </reaction>
</comment>
<feature type="domain" description="Mur ligase C-terminal" evidence="13">
    <location>
        <begin position="314"/>
        <end position="433"/>
    </location>
</feature>
<feature type="binding site" evidence="10">
    <location>
        <begin position="113"/>
        <end position="119"/>
    </location>
    <ligand>
        <name>ATP</name>
        <dbReference type="ChEBI" id="CHEBI:30616"/>
    </ligand>
</feature>
<dbReference type="PANTHER" id="PTHR43024">
    <property type="entry name" value="UDP-N-ACETYLMURAMOYL-TRIPEPTIDE--D-ALANYL-D-ALANINE LIGASE"/>
    <property type="match status" value="1"/>
</dbReference>
<evidence type="ECO:0000256" key="7">
    <source>
        <dbReference type="ARBA" id="ARBA00022984"/>
    </source>
</evidence>
<feature type="domain" description="Mur ligase central" evidence="14">
    <location>
        <begin position="111"/>
        <end position="291"/>
    </location>
</feature>
<reference evidence="15 16" key="1">
    <citation type="submission" date="2020-01" db="EMBL/GenBank/DDBJ databases">
        <title>Genomes assembled from Gulf of Kutch pelagic sediment metagenomes.</title>
        <authorList>
            <person name="Chandrashekar M."/>
            <person name="Mahajan M.S."/>
            <person name="Dave K.J."/>
            <person name="Vatsa P."/>
            <person name="Nathani N.M."/>
        </authorList>
    </citation>
    <scope>NUCLEOTIDE SEQUENCE [LARGE SCALE GENOMIC DNA]</scope>
    <source>
        <strain evidence="15">KS3-K002</strain>
    </source>
</reference>
<dbReference type="Gene3D" id="3.40.1190.10">
    <property type="entry name" value="Mur-like, catalytic domain"/>
    <property type="match status" value="1"/>
</dbReference>
<keyword evidence="2 10" id="KW-0436">Ligase</keyword>
<comment type="function">
    <text evidence="10 11">Involved in cell wall formation. Catalyzes the final step in the synthesis of UDP-N-acetylmuramoyl-pentapeptide, the precursor of murein.</text>
</comment>
<evidence type="ECO:0000259" key="12">
    <source>
        <dbReference type="Pfam" id="PF01225"/>
    </source>
</evidence>
<evidence type="ECO:0000256" key="8">
    <source>
        <dbReference type="ARBA" id="ARBA00023306"/>
    </source>
</evidence>
<dbReference type="NCBIfam" id="TIGR01143">
    <property type="entry name" value="murF"/>
    <property type="match status" value="1"/>
</dbReference>
<evidence type="ECO:0000256" key="2">
    <source>
        <dbReference type="ARBA" id="ARBA00022598"/>
    </source>
</evidence>
<evidence type="ECO:0000256" key="6">
    <source>
        <dbReference type="ARBA" id="ARBA00022960"/>
    </source>
</evidence>
<gene>
    <name evidence="10" type="primary">murF</name>
    <name evidence="15" type="ORF">GWO12_05470</name>
</gene>
<dbReference type="GO" id="GO:0005524">
    <property type="term" value="F:ATP binding"/>
    <property type="evidence" value="ECO:0007669"/>
    <property type="project" value="UniProtKB-UniRule"/>
</dbReference>
<comment type="similarity">
    <text evidence="10">Belongs to the MurCDEF family. MurF subfamily.</text>
</comment>
<dbReference type="SUPFAM" id="SSF53244">
    <property type="entry name" value="MurD-like peptide ligases, peptide-binding domain"/>
    <property type="match status" value="1"/>
</dbReference>
<evidence type="ECO:0000256" key="10">
    <source>
        <dbReference type="HAMAP-Rule" id="MF_02019"/>
    </source>
</evidence>
<dbReference type="AlphaFoldDB" id="A0AAE4ZBM6"/>